<gene>
    <name evidence="1" type="ORF">EYF80_022071</name>
</gene>
<proteinExistence type="predicted"/>
<dbReference type="EMBL" id="SRLO01000199">
    <property type="protein sequence ID" value="TNN67755.1"/>
    <property type="molecule type" value="Genomic_DNA"/>
</dbReference>
<name>A0A4Z2HR20_9TELE</name>
<organism evidence="1 2">
    <name type="scientific">Liparis tanakae</name>
    <name type="common">Tanaka's snailfish</name>
    <dbReference type="NCBI Taxonomy" id="230148"/>
    <lineage>
        <taxon>Eukaryota</taxon>
        <taxon>Metazoa</taxon>
        <taxon>Chordata</taxon>
        <taxon>Craniata</taxon>
        <taxon>Vertebrata</taxon>
        <taxon>Euteleostomi</taxon>
        <taxon>Actinopterygii</taxon>
        <taxon>Neopterygii</taxon>
        <taxon>Teleostei</taxon>
        <taxon>Neoteleostei</taxon>
        <taxon>Acanthomorphata</taxon>
        <taxon>Eupercaria</taxon>
        <taxon>Perciformes</taxon>
        <taxon>Cottioidei</taxon>
        <taxon>Cottales</taxon>
        <taxon>Liparidae</taxon>
        <taxon>Liparis</taxon>
    </lineage>
</organism>
<evidence type="ECO:0000313" key="2">
    <source>
        <dbReference type="Proteomes" id="UP000314294"/>
    </source>
</evidence>
<dbReference type="AlphaFoldDB" id="A0A4Z2HR20"/>
<protein>
    <submittedName>
        <fullName evidence="1">Uncharacterized protein</fullName>
    </submittedName>
</protein>
<accession>A0A4Z2HR20</accession>
<comment type="caution">
    <text evidence="1">The sequence shown here is derived from an EMBL/GenBank/DDBJ whole genome shotgun (WGS) entry which is preliminary data.</text>
</comment>
<dbReference type="Proteomes" id="UP000314294">
    <property type="component" value="Unassembled WGS sequence"/>
</dbReference>
<evidence type="ECO:0000313" key="1">
    <source>
        <dbReference type="EMBL" id="TNN67755.1"/>
    </source>
</evidence>
<sequence length="199" mass="22836">MGKQSSPKLLKLNPASCVGGAEPSRAAPLRVNSHALVAAFWDIVFPKKKLGQNTRLDEIFLALSNFPEQATLPLCPYYFDQASYERSSDTEDHCNLRLNRFHSWANTKEEWQRTTEQHFNPNDDVAGPGPYLSALCQYHNPITRRSISTEEYIHRMYELVLLLVLFNDGLVSFFEVFGQDDIPVLTYCQHASLRQQREK</sequence>
<keyword evidence="2" id="KW-1185">Reference proteome</keyword>
<reference evidence="1 2" key="1">
    <citation type="submission" date="2019-03" db="EMBL/GenBank/DDBJ databases">
        <title>First draft genome of Liparis tanakae, snailfish: a comprehensive survey of snailfish specific genes.</title>
        <authorList>
            <person name="Kim W."/>
            <person name="Song I."/>
            <person name="Jeong J.-H."/>
            <person name="Kim D."/>
            <person name="Kim S."/>
            <person name="Ryu S."/>
            <person name="Song J.Y."/>
            <person name="Lee S.K."/>
        </authorList>
    </citation>
    <scope>NUCLEOTIDE SEQUENCE [LARGE SCALE GENOMIC DNA]</scope>
    <source>
        <tissue evidence="1">Muscle</tissue>
    </source>
</reference>